<comment type="function">
    <text evidence="13">Couples transcription and DNA repair by recognizing RNA polymerase (RNAP) stalled at DNA lesions. Mediates ATP-dependent release of RNAP and its truncated transcript from the DNA, and recruitment of nucleotide excision repair machinery to the damaged site.</text>
</comment>
<keyword evidence="7 13" id="KW-0067">ATP-binding</keyword>
<evidence type="ECO:0000256" key="9">
    <source>
        <dbReference type="ARBA" id="ARBA00023204"/>
    </source>
</evidence>
<evidence type="ECO:0000256" key="10">
    <source>
        <dbReference type="ARBA" id="ARBA00061104"/>
    </source>
</evidence>
<keyword evidence="2 13" id="KW-0963">Cytoplasm</keyword>
<accession>A0A2T2WH69</accession>
<keyword evidence="9 13" id="KW-0234">DNA repair</keyword>
<dbReference type="Proteomes" id="UP000241848">
    <property type="component" value="Unassembled WGS sequence"/>
</dbReference>
<evidence type="ECO:0000313" key="16">
    <source>
        <dbReference type="EMBL" id="PSR21576.1"/>
    </source>
</evidence>
<dbReference type="InterPro" id="IPR014001">
    <property type="entry name" value="Helicase_ATP-bd"/>
</dbReference>
<keyword evidence="3 13" id="KW-0547">Nucleotide-binding</keyword>
<keyword evidence="8 13" id="KW-0238">DNA-binding</keyword>
<evidence type="ECO:0000256" key="3">
    <source>
        <dbReference type="ARBA" id="ARBA00022741"/>
    </source>
</evidence>
<dbReference type="SMART" id="SM01058">
    <property type="entry name" value="CarD_TRCF"/>
    <property type="match status" value="1"/>
</dbReference>
<dbReference type="PROSITE" id="PS51192">
    <property type="entry name" value="HELICASE_ATP_BIND_1"/>
    <property type="match status" value="1"/>
</dbReference>
<dbReference type="Gene3D" id="2.40.10.170">
    <property type="match status" value="1"/>
</dbReference>
<comment type="subcellular location">
    <subcellularLocation>
        <location evidence="1 13">Cytoplasm</location>
    </subcellularLocation>
</comment>
<dbReference type="InterPro" id="IPR001650">
    <property type="entry name" value="Helicase_C-like"/>
</dbReference>
<dbReference type="GO" id="GO:0003678">
    <property type="term" value="F:DNA helicase activity"/>
    <property type="evidence" value="ECO:0007669"/>
    <property type="project" value="TreeGrafter"/>
</dbReference>
<dbReference type="Pfam" id="PF03461">
    <property type="entry name" value="TRCF"/>
    <property type="match status" value="1"/>
</dbReference>
<proteinExistence type="inferred from homology"/>
<dbReference type="InterPro" id="IPR003711">
    <property type="entry name" value="CarD-like/TRCF_RID"/>
</dbReference>
<dbReference type="PANTHER" id="PTHR47964">
    <property type="entry name" value="ATP-DEPENDENT DNA HELICASE HOMOLOG RECG, CHLOROPLASTIC"/>
    <property type="match status" value="1"/>
</dbReference>
<dbReference type="Pfam" id="PF00270">
    <property type="entry name" value="DEAD"/>
    <property type="match status" value="1"/>
</dbReference>
<dbReference type="Gene3D" id="3.90.1150.50">
    <property type="entry name" value="Transcription-repair-coupling factor, D7 domain"/>
    <property type="match status" value="1"/>
</dbReference>
<evidence type="ECO:0000313" key="17">
    <source>
        <dbReference type="Proteomes" id="UP000241848"/>
    </source>
</evidence>
<dbReference type="InterPro" id="IPR027417">
    <property type="entry name" value="P-loop_NTPase"/>
</dbReference>
<dbReference type="Gene3D" id="3.30.2060.10">
    <property type="entry name" value="Penicillin-binding protein 1b domain"/>
    <property type="match status" value="1"/>
</dbReference>
<dbReference type="GO" id="GO:0003684">
    <property type="term" value="F:damaged DNA binding"/>
    <property type="evidence" value="ECO:0007669"/>
    <property type="project" value="InterPro"/>
</dbReference>
<dbReference type="InterPro" id="IPR036101">
    <property type="entry name" value="CarD-like/TRCF_RID_sf"/>
</dbReference>
<evidence type="ECO:0000256" key="1">
    <source>
        <dbReference type="ARBA" id="ARBA00004496"/>
    </source>
</evidence>
<evidence type="ECO:0000256" key="2">
    <source>
        <dbReference type="ARBA" id="ARBA00022490"/>
    </source>
</evidence>
<gene>
    <name evidence="13 16" type="primary">mfd</name>
    <name evidence="16" type="ORF">C7B45_10215</name>
</gene>
<protein>
    <recommendedName>
        <fullName evidence="12 13">Transcription-repair-coupling factor</fullName>
        <shortName evidence="13">TRCF</shortName>
        <ecNumber evidence="13">3.6.4.-</ecNumber>
    </recommendedName>
</protein>
<dbReference type="EMBL" id="PXYV01000031">
    <property type="protein sequence ID" value="PSR21576.1"/>
    <property type="molecule type" value="Genomic_DNA"/>
</dbReference>
<dbReference type="PANTHER" id="PTHR47964:SF1">
    <property type="entry name" value="ATP-DEPENDENT DNA HELICASE HOMOLOG RECG, CHLOROPLASTIC"/>
    <property type="match status" value="1"/>
</dbReference>
<feature type="domain" description="Helicase ATP-binding" evidence="14">
    <location>
        <begin position="640"/>
        <end position="801"/>
    </location>
</feature>
<evidence type="ECO:0000256" key="11">
    <source>
        <dbReference type="ARBA" id="ARBA00061399"/>
    </source>
</evidence>
<evidence type="ECO:0000256" key="12">
    <source>
        <dbReference type="ARBA" id="ARBA00070128"/>
    </source>
</evidence>
<evidence type="ECO:0000259" key="15">
    <source>
        <dbReference type="PROSITE" id="PS51194"/>
    </source>
</evidence>
<keyword evidence="4 13" id="KW-0227">DNA damage</keyword>
<dbReference type="InterPro" id="IPR041471">
    <property type="entry name" value="UvrB_inter"/>
</dbReference>
<dbReference type="GO" id="GO:0000716">
    <property type="term" value="P:transcription-coupled nucleotide-excision repair, DNA damage recognition"/>
    <property type="evidence" value="ECO:0007669"/>
    <property type="project" value="UniProtKB-UniRule"/>
</dbReference>
<evidence type="ECO:0000256" key="7">
    <source>
        <dbReference type="ARBA" id="ARBA00022840"/>
    </source>
</evidence>
<dbReference type="Pfam" id="PF00271">
    <property type="entry name" value="Helicase_C"/>
    <property type="match status" value="1"/>
</dbReference>
<dbReference type="Pfam" id="PF17757">
    <property type="entry name" value="UvrB_inter"/>
    <property type="match status" value="1"/>
</dbReference>
<evidence type="ECO:0000256" key="8">
    <source>
        <dbReference type="ARBA" id="ARBA00023125"/>
    </source>
</evidence>
<reference evidence="16 17" key="1">
    <citation type="journal article" date="2014" name="BMC Genomics">
        <title>Comparison of environmental and isolate Sulfobacillus genomes reveals diverse carbon, sulfur, nitrogen, and hydrogen metabolisms.</title>
        <authorList>
            <person name="Justice N.B."/>
            <person name="Norman A."/>
            <person name="Brown C.T."/>
            <person name="Singh A."/>
            <person name="Thomas B.C."/>
            <person name="Banfield J.F."/>
        </authorList>
    </citation>
    <scope>NUCLEOTIDE SEQUENCE [LARGE SCALE GENOMIC DNA]</scope>
    <source>
        <strain evidence="16">AMDSBA3</strain>
    </source>
</reference>
<dbReference type="InterPro" id="IPR037235">
    <property type="entry name" value="TRCF-like_C_D7"/>
</dbReference>
<dbReference type="PROSITE" id="PS51194">
    <property type="entry name" value="HELICASE_CTER"/>
    <property type="match status" value="1"/>
</dbReference>
<feature type="domain" description="Helicase C-terminal" evidence="15">
    <location>
        <begin position="822"/>
        <end position="978"/>
    </location>
</feature>
<dbReference type="SMART" id="SM00982">
    <property type="entry name" value="TRCF"/>
    <property type="match status" value="1"/>
</dbReference>
<dbReference type="InterPro" id="IPR011545">
    <property type="entry name" value="DEAD/DEAH_box_helicase_dom"/>
</dbReference>
<dbReference type="GO" id="GO:0016787">
    <property type="term" value="F:hydrolase activity"/>
    <property type="evidence" value="ECO:0007669"/>
    <property type="project" value="UniProtKB-KW"/>
</dbReference>
<dbReference type="SUPFAM" id="SSF52540">
    <property type="entry name" value="P-loop containing nucleoside triphosphate hydrolases"/>
    <property type="match status" value="4"/>
</dbReference>
<evidence type="ECO:0000259" key="14">
    <source>
        <dbReference type="PROSITE" id="PS51192"/>
    </source>
</evidence>
<dbReference type="AlphaFoldDB" id="A0A2T2WH69"/>
<organism evidence="16 17">
    <name type="scientific">Sulfobacillus acidophilus</name>
    <dbReference type="NCBI Taxonomy" id="53633"/>
    <lineage>
        <taxon>Bacteria</taxon>
        <taxon>Bacillati</taxon>
        <taxon>Bacillota</taxon>
        <taxon>Clostridia</taxon>
        <taxon>Eubacteriales</taxon>
        <taxon>Clostridiales Family XVII. Incertae Sedis</taxon>
        <taxon>Sulfobacillus</taxon>
    </lineage>
</organism>
<evidence type="ECO:0000256" key="5">
    <source>
        <dbReference type="ARBA" id="ARBA00022801"/>
    </source>
</evidence>
<comment type="similarity">
    <text evidence="11 13">In the C-terminal section; belongs to the helicase family. RecG subfamily.</text>
</comment>
<dbReference type="SMART" id="SM00487">
    <property type="entry name" value="DEXDc"/>
    <property type="match status" value="1"/>
</dbReference>
<dbReference type="EC" id="3.6.4.-" evidence="13"/>
<dbReference type="GO" id="GO:0005737">
    <property type="term" value="C:cytoplasm"/>
    <property type="evidence" value="ECO:0007669"/>
    <property type="project" value="UniProtKB-SubCell"/>
</dbReference>
<dbReference type="SUPFAM" id="SSF141259">
    <property type="entry name" value="CarD-like"/>
    <property type="match status" value="1"/>
</dbReference>
<dbReference type="Pfam" id="PF02559">
    <property type="entry name" value="CarD_TRCF_RID"/>
    <property type="match status" value="1"/>
</dbReference>
<evidence type="ECO:0000256" key="6">
    <source>
        <dbReference type="ARBA" id="ARBA00022806"/>
    </source>
</evidence>
<comment type="caution">
    <text evidence="16">The sequence shown here is derived from an EMBL/GenBank/DDBJ whole genome shotgun (WGS) entry which is preliminary data.</text>
</comment>
<keyword evidence="6" id="KW-0347">Helicase</keyword>
<dbReference type="InterPro" id="IPR047112">
    <property type="entry name" value="RecG/Mfd"/>
</dbReference>
<keyword evidence="5 13" id="KW-0378">Hydrolase</keyword>
<dbReference type="InterPro" id="IPR004576">
    <property type="entry name" value="Mfd"/>
</dbReference>
<dbReference type="NCBIfam" id="TIGR00580">
    <property type="entry name" value="mfd"/>
    <property type="match status" value="1"/>
</dbReference>
<dbReference type="Gene3D" id="3.40.50.11180">
    <property type="match status" value="1"/>
</dbReference>
<evidence type="ECO:0000256" key="13">
    <source>
        <dbReference type="HAMAP-Rule" id="MF_00969"/>
    </source>
</evidence>
<sequence>MATQARETQVDLSQLVTLWSGYAPYQEIIARLREGKTRVQVSGLSGSLPSYIVAGLTQDVQRPALVVTAGFQEARRMEAELRSFRPHASVYLLPARPNLAGDVRAESYEWHERRIKALFEASRDREAVLIAPVEAVRQRLASAPHAHIALKPGDMVEPSVIAQRLHELGYERQHEVQEEGQFAWRGAIIDVYQPQGPAVRLEWFDVEVDSIRVFDVQTQRTVSMQSEVEIGPARELVWSDASRLSAIDRLARESADVVKNLEALGKLDEATRARERYGRYLHDLAEGRSFPGIERYSAAFYPPEPLTRAFAMPPLVIYHDVSRIAEAWRGLDASERLEHERRLERGDFLAMEQEMTLPEGLWPAEIKGHADVFLSLLAHSQGTYDVTLNLTGRPAPRVHAQAELLKSELMRLRKARMRTALVARDQDSARVLVHQIIDLNLSVRSGLGVPGEVGVVVGQLSQGFVLAELGLAVLAETELSGREMPLRVPRREPQVRLRLTDLKPGDYVVHVTHGIGRFVGIQTLEMQGQHKDYLRVQYAGQDALYVPVDQLSLVQKYVGVEGQEPKLSKMGGQEWHRTKERARAAVREIAEELLRLYALRESQPGFAFGPDTPWQADFEASFPYEETPDQLRAIAEIKGDMERARPMDRLLCGDVGYGKTEVALRAAFKAIMGGKQVAFLVPTTLLAEQHFTTSKSRLAGYPVSVEVLSRFRTPRQQKDILERLRRGQVDLLVGTHRLLAKDVVFQDLGLLIVDEEHRFGVAHKERIKALRANVDVLTLTATPIPRTLHMAMVGIRDMSVIETPPEDRLPVETVVVEFDEALVRDAIRREMERSGQVFYVQNRIMAMDRTVERLLRMFPELRLGVVHGQMPESRIEDVMARFIDQEYDVLVATNIIESGLDIANANTLIVEDADRMGLAQLYQLRGRVGRSARLAYAYFTFKPNKVITPQAEKRLEAIREFTELGAGYQIALRDLEIRGAGNLLGAEQHGFIASVGFDLYTQMLAETIRQLKGASVATVADPTIEIAVDAYLPDAYVPDARQKIQVYKELVSAKTLRQVDELAEEIEDRFGPAPPPVVRLEQLSRVRVMAQQLKLVSVAQGKNRLVIRASTESTVSADTIRALASRFPGRLVPGSNRAPEIGVKFAGQTSADDVLDLAETVLRVMKGGEEAAPHDSVGVGGSERLL</sequence>
<dbReference type="Gene3D" id="3.40.50.300">
    <property type="entry name" value="P-loop containing nucleotide triphosphate hydrolases"/>
    <property type="match status" value="2"/>
</dbReference>
<dbReference type="CDD" id="cd17991">
    <property type="entry name" value="DEXHc_TRCF"/>
    <property type="match status" value="1"/>
</dbReference>
<dbReference type="FunFam" id="3.40.50.300:FF:000546">
    <property type="entry name" value="Transcription-repair-coupling factor"/>
    <property type="match status" value="1"/>
</dbReference>
<dbReference type="SMART" id="SM00490">
    <property type="entry name" value="HELICc"/>
    <property type="match status" value="1"/>
</dbReference>
<dbReference type="GO" id="GO:0006355">
    <property type="term" value="P:regulation of DNA-templated transcription"/>
    <property type="evidence" value="ECO:0007669"/>
    <property type="project" value="UniProtKB-UniRule"/>
</dbReference>
<name>A0A2T2WH69_9FIRM</name>
<dbReference type="InterPro" id="IPR005118">
    <property type="entry name" value="TRCF_C"/>
</dbReference>
<comment type="similarity">
    <text evidence="10 13">In the N-terminal section; belongs to the UvrB family.</text>
</comment>
<dbReference type="HAMAP" id="MF_00969">
    <property type="entry name" value="TRCF"/>
    <property type="match status" value="1"/>
</dbReference>
<evidence type="ECO:0000256" key="4">
    <source>
        <dbReference type="ARBA" id="ARBA00022763"/>
    </source>
</evidence>
<dbReference type="SUPFAM" id="SSF143517">
    <property type="entry name" value="TRCF domain-like"/>
    <property type="match status" value="1"/>
</dbReference>
<dbReference type="GO" id="GO:0005524">
    <property type="term" value="F:ATP binding"/>
    <property type="evidence" value="ECO:0007669"/>
    <property type="project" value="UniProtKB-UniRule"/>
</dbReference>